<proteinExistence type="predicted"/>
<dbReference type="EMBL" id="CP059265">
    <property type="protein sequence ID" value="QLQ32692.1"/>
    <property type="molecule type" value="Genomic_DNA"/>
</dbReference>
<gene>
    <name evidence="1" type="ORF">HZT40_15100</name>
</gene>
<organism evidence="1 2">
    <name type="scientific">Candidatus Thiothrix singaporensis</name>
    <dbReference type="NCBI Taxonomy" id="2799669"/>
    <lineage>
        <taxon>Bacteria</taxon>
        <taxon>Pseudomonadati</taxon>
        <taxon>Pseudomonadota</taxon>
        <taxon>Gammaproteobacteria</taxon>
        <taxon>Thiotrichales</taxon>
        <taxon>Thiotrichaceae</taxon>
        <taxon>Thiothrix</taxon>
    </lineage>
</organism>
<dbReference type="GO" id="GO:0005975">
    <property type="term" value="P:carbohydrate metabolic process"/>
    <property type="evidence" value="ECO:0007669"/>
    <property type="project" value="InterPro"/>
</dbReference>
<dbReference type="CDD" id="cd11374">
    <property type="entry name" value="CE4_u10"/>
    <property type="match status" value="1"/>
</dbReference>
<sequence length="250" mass="28473">MPETNSTPPAFCVALHDVAPSTWDAYAGFVAAVKRLNIPLTLLVTPDYHRQGAVERHPAFVRAIGQRLESGDEVVLHGYYHDDPEPLGFAPQEWFMRRIYTFEGEFYRLAEAEALQRLQQGLEMFARLGWRTQGFTPPAWLLGAGARRALQQSSLSYASTIHTLIRLPTFAELPAPSLVWSSRSAWRRGLSRIWSKRMLARSRSAPFLRLGLHPVDMQYPAVQAYWLDTVRELAETRQPLTKAAWLERQA</sequence>
<dbReference type="SUPFAM" id="SSF88713">
    <property type="entry name" value="Glycoside hydrolase/deacetylase"/>
    <property type="match status" value="1"/>
</dbReference>
<dbReference type="Pfam" id="PF10096">
    <property type="entry name" value="DUF2334"/>
    <property type="match status" value="1"/>
</dbReference>
<reference evidence="1" key="1">
    <citation type="submission" date="2020-06" db="EMBL/GenBank/DDBJ databases">
        <title>Analysis procedures for assessing recovery of high quality, complete, closed genomes from Nanopore long read metagenome sequencing.</title>
        <authorList>
            <person name="Bessarab I."/>
            <person name="Arumugam K."/>
            <person name="Haryono M."/>
            <person name="Liu X."/>
            <person name="Roy S."/>
            <person name="Zuniga-Montanez R.E."/>
            <person name="Qiu G."/>
            <person name="Drautz-Moses D.I."/>
            <person name="Law Y.Y."/>
            <person name="Wuertz S."/>
            <person name="Lauro F.M."/>
            <person name="Huson D.H."/>
            <person name="Williams R.B."/>
        </authorList>
    </citation>
    <scope>NUCLEOTIDE SEQUENCE [LARGE SCALE GENOMIC DNA]</scope>
    <source>
        <strain evidence="1">SSD2</strain>
    </source>
</reference>
<evidence type="ECO:0000313" key="1">
    <source>
        <dbReference type="EMBL" id="QLQ32692.1"/>
    </source>
</evidence>
<name>A0A7L6AUA4_9GAMM</name>
<accession>A0A7L6AUA4</accession>
<dbReference type="Gene3D" id="3.20.20.370">
    <property type="entry name" value="Glycoside hydrolase/deacetylase"/>
    <property type="match status" value="1"/>
</dbReference>
<evidence type="ECO:0000313" key="2">
    <source>
        <dbReference type="Proteomes" id="UP000510621"/>
    </source>
</evidence>
<dbReference type="AlphaFoldDB" id="A0A7L6AUA4"/>
<dbReference type="KEGG" id="this:HZT40_15100"/>
<dbReference type="InterPro" id="IPR011330">
    <property type="entry name" value="Glyco_hydro/deAcase_b/a-brl"/>
</dbReference>
<dbReference type="InterPro" id="IPR018763">
    <property type="entry name" value="DUF2334"/>
</dbReference>
<dbReference type="Proteomes" id="UP000510621">
    <property type="component" value="Chromosome"/>
</dbReference>
<protein>
    <submittedName>
        <fullName evidence="1">DUF2334 domain-containing protein</fullName>
    </submittedName>
</protein>
<keyword evidence="2" id="KW-1185">Reference proteome</keyword>